<dbReference type="EMBL" id="LWRY01000110">
    <property type="protein sequence ID" value="OCX72445.1"/>
    <property type="molecule type" value="Genomic_DNA"/>
</dbReference>
<name>A0A1C2JGQ3_ACITH</name>
<dbReference type="Proteomes" id="UP000095008">
    <property type="component" value="Unassembled WGS sequence"/>
</dbReference>
<dbReference type="RefSeq" id="WP_065973596.1">
    <property type="nucleotide sequence ID" value="NZ_LWRY01000110.1"/>
</dbReference>
<dbReference type="OrthoDB" id="5309992at2"/>
<evidence type="ECO:0000313" key="2">
    <source>
        <dbReference type="Proteomes" id="UP000095008"/>
    </source>
</evidence>
<keyword evidence="2" id="KW-1185">Reference proteome</keyword>
<proteinExistence type="predicted"/>
<reference evidence="1" key="1">
    <citation type="journal article" date="2016" name="Int. J. Mol. Sci.">
        <title>Comparative genomics of the extreme acidophile Acidithiobacillus thiooxidans reveals intraspecific divergence and niche adaptation.</title>
        <authorList>
            <person name="Zhang X."/>
            <person name="Feng X."/>
            <person name="Tao J."/>
            <person name="Ma L."/>
            <person name="Xiao Y."/>
            <person name="Liang Y."/>
            <person name="Liu X."/>
            <person name="Yin H."/>
        </authorList>
    </citation>
    <scope>NUCLEOTIDE SEQUENCE [LARGE SCALE GENOMIC DNA]</scope>
    <source>
        <strain evidence="1">DXS-W</strain>
    </source>
</reference>
<protein>
    <submittedName>
        <fullName evidence="1">Uncharacterized protein</fullName>
    </submittedName>
</protein>
<organism evidence="1 2">
    <name type="scientific">Acidithiobacillus thiooxidans</name>
    <name type="common">Thiobacillus thiooxidans</name>
    <dbReference type="NCBI Taxonomy" id="930"/>
    <lineage>
        <taxon>Bacteria</taxon>
        <taxon>Pseudomonadati</taxon>
        <taxon>Pseudomonadota</taxon>
        <taxon>Acidithiobacillia</taxon>
        <taxon>Acidithiobacillales</taxon>
        <taxon>Acidithiobacillaceae</taxon>
        <taxon>Acidithiobacillus</taxon>
    </lineage>
</organism>
<accession>A0A1C2JGQ3</accession>
<sequence length="93" mass="10732">MQILRSIKESKLQQFAGLVRRHDGTIFPIVKTELVDGFTKLHIQGSVVDFWATPEELYFRGYRLLCAKPAIWDLWSRVICGQDQAKPEAFSVH</sequence>
<gene>
    <name evidence="1" type="ORF">A6M23_09780</name>
</gene>
<evidence type="ECO:0000313" key="1">
    <source>
        <dbReference type="EMBL" id="OCX72445.1"/>
    </source>
</evidence>
<dbReference type="AlphaFoldDB" id="A0A1C2JGQ3"/>
<comment type="caution">
    <text evidence="1">The sequence shown here is derived from an EMBL/GenBank/DDBJ whole genome shotgun (WGS) entry which is preliminary data.</text>
</comment>